<reference evidence="3 4" key="1">
    <citation type="submission" date="2019-02" db="EMBL/GenBank/DDBJ databases">
        <title>Deep-cultivation of Planctomycetes and their phenomic and genomic characterization uncovers novel biology.</title>
        <authorList>
            <person name="Wiegand S."/>
            <person name="Jogler M."/>
            <person name="Boedeker C."/>
            <person name="Pinto D."/>
            <person name="Vollmers J."/>
            <person name="Rivas-Marin E."/>
            <person name="Kohn T."/>
            <person name="Peeters S.H."/>
            <person name="Heuer A."/>
            <person name="Rast P."/>
            <person name="Oberbeckmann S."/>
            <person name="Bunk B."/>
            <person name="Jeske O."/>
            <person name="Meyerdierks A."/>
            <person name="Storesund J.E."/>
            <person name="Kallscheuer N."/>
            <person name="Luecker S."/>
            <person name="Lage O.M."/>
            <person name="Pohl T."/>
            <person name="Merkel B.J."/>
            <person name="Hornburger P."/>
            <person name="Mueller R.-W."/>
            <person name="Bruemmer F."/>
            <person name="Labrenz M."/>
            <person name="Spormann A.M."/>
            <person name="Op den Camp H."/>
            <person name="Overmann J."/>
            <person name="Amann R."/>
            <person name="Jetten M.S.M."/>
            <person name="Mascher T."/>
            <person name="Medema M.H."/>
            <person name="Devos D.P."/>
            <person name="Kaster A.-K."/>
            <person name="Ovreas L."/>
            <person name="Rohde M."/>
            <person name="Galperin M.Y."/>
            <person name="Jogler C."/>
        </authorList>
    </citation>
    <scope>NUCLEOTIDE SEQUENCE [LARGE SCALE GENOMIC DNA]</scope>
    <source>
        <strain evidence="3 4">HG66A1</strain>
    </source>
</reference>
<evidence type="ECO:0000313" key="3">
    <source>
        <dbReference type="EMBL" id="QDT24263.1"/>
    </source>
</evidence>
<feature type="transmembrane region" description="Helical" evidence="1">
    <location>
        <begin position="134"/>
        <end position="156"/>
    </location>
</feature>
<dbReference type="PROSITE" id="PS50801">
    <property type="entry name" value="STAS"/>
    <property type="match status" value="1"/>
</dbReference>
<dbReference type="PANTHER" id="PTHR33495">
    <property type="entry name" value="ANTI-SIGMA FACTOR ANTAGONIST TM_1081-RELATED-RELATED"/>
    <property type="match status" value="1"/>
</dbReference>
<keyword evidence="1" id="KW-0812">Transmembrane</keyword>
<dbReference type="InterPro" id="IPR002645">
    <property type="entry name" value="STAS_dom"/>
</dbReference>
<dbReference type="PANTHER" id="PTHR33495:SF2">
    <property type="entry name" value="ANTI-SIGMA FACTOR ANTAGONIST TM_1081-RELATED"/>
    <property type="match status" value="1"/>
</dbReference>
<feature type="domain" description="STAS" evidence="2">
    <location>
        <begin position="34"/>
        <end position="126"/>
    </location>
</feature>
<evidence type="ECO:0000259" key="2">
    <source>
        <dbReference type="PROSITE" id="PS50801"/>
    </source>
</evidence>
<dbReference type="InterPro" id="IPR036513">
    <property type="entry name" value="STAS_dom_sf"/>
</dbReference>
<dbReference type="CDD" id="cd07043">
    <property type="entry name" value="STAS_anti-anti-sigma_factors"/>
    <property type="match status" value="1"/>
</dbReference>
<keyword evidence="4" id="KW-1185">Reference proteome</keyword>
<dbReference type="Gene3D" id="3.30.750.24">
    <property type="entry name" value="STAS domain"/>
    <property type="match status" value="1"/>
</dbReference>
<proteinExistence type="predicted"/>
<name>A0A517PY08_9PLAN</name>
<feature type="transmembrane region" description="Helical" evidence="1">
    <location>
        <begin position="168"/>
        <end position="186"/>
    </location>
</feature>
<keyword evidence="1" id="KW-1133">Transmembrane helix</keyword>
<dbReference type="Pfam" id="PF01740">
    <property type="entry name" value="STAS"/>
    <property type="match status" value="1"/>
</dbReference>
<feature type="transmembrane region" description="Helical" evidence="1">
    <location>
        <begin position="193"/>
        <end position="213"/>
    </location>
</feature>
<dbReference type="SUPFAM" id="SSF52091">
    <property type="entry name" value="SpoIIaa-like"/>
    <property type="match status" value="1"/>
</dbReference>
<dbReference type="GO" id="GO:0043856">
    <property type="term" value="F:anti-sigma factor antagonist activity"/>
    <property type="evidence" value="ECO:0007669"/>
    <property type="project" value="TreeGrafter"/>
</dbReference>
<keyword evidence="1" id="KW-0472">Membrane</keyword>
<dbReference type="AlphaFoldDB" id="A0A517PY08"/>
<organism evidence="3 4">
    <name type="scientific">Gimesia chilikensis</name>
    <dbReference type="NCBI Taxonomy" id="2605989"/>
    <lineage>
        <taxon>Bacteria</taxon>
        <taxon>Pseudomonadati</taxon>
        <taxon>Planctomycetota</taxon>
        <taxon>Planctomycetia</taxon>
        <taxon>Planctomycetales</taxon>
        <taxon>Planctomycetaceae</taxon>
        <taxon>Gimesia</taxon>
    </lineage>
</organism>
<evidence type="ECO:0000256" key="1">
    <source>
        <dbReference type="SAM" id="Phobius"/>
    </source>
</evidence>
<dbReference type="RefSeq" id="WP_145192822.1">
    <property type="nucleotide sequence ID" value="NZ_CP036266.1"/>
</dbReference>
<sequence>MATEEVPYHITAVNDHLKVQLLPELNESAWDELESLGDTLLTEVKNQQSPSVIIDLTRLDFINSSLVAIVIQVWKLVDEQGGKTAILNTSEMVEEVLNISGLKKVWFITASEEEAVAHLSQAVKQERIERRRTFSMPILLGIVAVLSAVACFALYISDTLTPDPKIALGATISFSLAGLLLGATALKDRRKNLRILGVVVLISSLVLGGLGLFKLI</sequence>
<gene>
    <name evidence="3" type="ORF">HG66A1_60950</name>
</gene>
<dbReference type="Proteomes" id="UP000320421">
    <property type="component" value="Chromosome"/>
</dbReference>
<dbReference type="OrthoDB" id="289634at2"/>
<protein>
    <submittedName>
        <fullName evidence="3">STAS domain protein</fullName>
    </submittedName>
</protein>
<accession>A0A517PY08</accession>
<evidence type="ECO:0000313" key="4">
    <source>
        <dbReference type="Proteomes" id="UP000320421"/>
    </source>
</evidence>
<dbReference type="EMBL" id="CP036266">
    <property type="protein sequence ID" value="QDT24263.1"/>
    <property type="molecule type" value="Genomic_DNA"/>
</dbReference>